<dbReference type="AlphaFoldDB" id="A0A5C5X9Z7"/>
<dbReference type="OrthoDB" id="9810913at2"/>
<keyword evidence="3 4" id="KW-0663">Pyridoxal phosphate</keyword>
<dbReference type="RefSeq" id="WP_146501813.1">
    <property type="nucleotide sequence ID" value="NZ_SJPG01000001.1"/>
</dbReference>
<dbReference type="GO" id="GO:0030170">
    <property type="term" value="F:pyridoxal phosphate binding"/>
    <property type="evidence" value="ECO:0007669"/>
    <property type="project" value="TreeGrafter"/>
</dbReference>
<dbReference type="Pfam" id="PF01041">
    <property type="entry name" value="DegT_DnrJ_EryC1"/>
    <property type="match status" value="1"/>
</dbReference>
<comment type="caution">
    <text evidence="5">The sequence shown here is derived from an EMBL/GenBank/DDBJ whole genome shotgun (WGS) entry which is preliminary data.</text>
</comment>
<keyword evidence="5" id="KW-0032">Aminotransferase</keyword>
<gene>
    <name evidence="5" type="primary">arnB</name>
    <name evidence="5" type="ORF">Pan54_03220</name>
</gene>
<dbReference type="GO" id="GO:0000271">
    <property type="term" value="P:polysaccharide biosynthetic process"/>
    <property type="evidence" value="ECO:0007669"/>
    <property type="project" value="TreeGrafter"/>
</dbReference>
<dbReference type="EC" id="2.6.1.87" evidence="5"/>
<dbReference type="PIRSF" id="PIRSF000390">
    <property type="entry name" value="PLP_StrS"/>
    <property type="match status" value="1"/>
</dbReference>
<dbReference type="EMBL" id="SJPG01000001">
    <property type="protein sequence ID" value="TWT59614.1"/>
    <property type="molecule type" value="Genomic_DNA"/>
</dbReference>
<keyword evidence="5" id="KW-0808">Transferase</keyword>
<protein>
    <submittedName>
        <fullName evidence="5">UDP-4-amino-4-deoxy-L-arabinose--oxoglutarate aminotransferase</fullName>
        <ecNumber evidence="5">2.6.1.87</ecNumber>
    </submittedName>
</protein>
<evidence type="ECO:0000313" key="6">
    <source>
        <dbReference type="Proteomes" id="UP000316095"/>
    </source>
</evidence>
<feature type="active site" description="Proton acceptor" evidence="2">
    <location>
        <position position="188"/>
    </location>
</feature>
<evidence type="ECO:0000256" key="1">
    <source>
        <dbReference type="ARBA" id="ARBA00037999"/>
    </source>
</evidence>
<evidence type="ECO:0000256" key="2">
    <source>
        <dbReference type="PIRSR" id="PIRSR000390-1"/>
    </source>
</evidence>
<organism evidence="5 6">
    <name type="scientific">Rubinisphaera italica</name>
    <dbReference type="NCBI Taxonomy" id="2527969"/>
    <lineage>
        <taxon>Bacteria</taxon>
        <taxon>Pseudomonadati</taxon>
        <taxon>Planctomycetota</taxon>
        <taxon>Planctomycetia</taxon>
        <taxon>Planctomycetales</taxon>
        <taxon>Planctomycetaceae</taxon>
        <taxon>Rubinisphaera</taxon>
    </lineage>
</organism>
<sequence length="402" mass="44890">MGANTQDLFAAWPCFSQDEIDAAQHVLQSGRVNYWTGQEGRLFEQEFAVYTNCNHAIAVANGTLALELGLYALDLQPGDEVIVPSKTFIASASCVVARGGRPIIADVDPSSQNLTRETIEAVLTPRTKVIIAVHLAGWPCEMDEIMELANEYGLYVIEDCAQAHGAEYKGRPIGSIGDLGAFSFCQDKILTTAGEGGMLVTNNPELWDKAWRYKDHGKTPEAFYNPQPGGTQFRWLHESFGSNMRLSEVQSVVGRMQLQKLPEWIETRNRNANILRTVCEPFAALRIPAPDKNIKHAYYKFYAFINPDYLRGGWTRDRVLEEIRNYGVPCFSGSCSEIYLEEAFPQEWKPKQPCLIARKLGEQSLMFLVHPTLTQANLDSTTQAIQAVMEQASMETTYSVSA</sequence>
<keyword evidence="6" id="KW-1185">Reference proteome</keyword>
<dbReference type="InterPro" id="IPR015421">
    <property type="entry name" value="PyrdxlP-dep_Trfase_major"/>
</dbReference>
<feature type="modified residue" description="N6-(pyridoxal phosphate)lysine" evidence="3">
    <location>
        <position position="188"/>
    </location>
</feature>
<dbReference type="CDD" id="cd00616">
    <property type="entry name" value="AHBA_syn"/>
    <property type="match status" value="1"/>
</dbReference>
<dbReference type="Gene3D" id="3.90.1150.10">
    <property type="entry name" value="Aspartate Aminotransferase, domain 1"/>
    <property type="match status" value="1"/>
</dbReference>
<name>A0A5C5X9Z7_9PLAN</name>
<dbReference type="Gene3D" id="3.40.640.10">
    <property type="entry name" value="Type I PLP-dependent aspartate aminotransferase-like (Major domain)"/>
    <property type="match status" value="1"/>
</dbReference>
<accession>A0A5C5X9Z7</accession>
<dbReference type="PANTHER" id="PTHR30244:SF34">
    <property type="entry name" value="DTDP-4-AMINO-4,6-DIDEOXYGALACTOSE TRANSAMINASE"/>
    <property type="match status" value="1"/>
</dbReference>
<reference evidence="5 6" key="1">
    <citation type="submission" date="2019-02" db="EMBL/GenBank/DDBJ databases">
        <title>Deep-cultivation of Planctomycetes and their phenomic and genomic characterization uncovers novel biology.</title>
        <authorList>
            <person name="Wiegand S."/>
            <person name="Jogler M."/>
            <person name="Boedeker C."/>
            <person name="Pinto D."/>
            <person name="Vollmers J."/>
            <person name="Rivas-Marin E."/>
            <person name="Kohn T."/>
            <person name="Peeters S.H."/>
            <person name="Heuer A."/>
            <person name="Rast P."/>
            <person name="Oberbeckmann S."/>
            <person name="Bunk B."/>
            <person name="Jeske O."/>
            <person name="Meyerdierks A."/>
            <person name="Storesund J.E."/>
            <person name="Kallscheuer N."/>
            <person name="Luecker S."/>
            <person name="Lage O.M."/>
            <person name="Pohl T."/>
            <person name="Merkel B.J."/>
            <person name="Hornburger P."/>
            <person name="Mueller R.-W."/>
            <person name="Bruemmer F."/>
            <person name="Labrenz M."/>
            <person name="Spormann A.M."/>
            <person name="Op Den Camp H."/>
            <person name="Overmann J."/>
            <person name="Amann R."/>
            <person name="Jetten M.S.M."/>
            <person name="Mascher T."/>
            <person name="Medema M.H."/>
            <person name="Devos D.P."/>
            <person name="Kaster A.-K."/>
            <person name="Ovreas L."/>
            <person name="Rohde M."/>
            <person name="Galperin M.Y."/>
            <person name="Jogler C."/>
        </authorList>
    </citation>
    <scope>NUCLEOTIDE SEQUENCE [LARGE SCALE GENOMIC DNA]</scope>
    <source>
        <strain evidence="5 6">Pan54</strain>
    </source>
</reference>
<dbReference type="InterPro" id="IPR015422">
    <property type="entry name" value="PyrdxlP-dep_Trfase_small"/>
</dbReference>
<dbReference type="PANTHER" id="PTHR30244">
    <property type="entry name" value="TRANSAMINASE"/>
    <property type="match status" value="1"/>
</dbReference>
<dbReference type="InterPro" id="IPR015424">
    <property type="entry name" value="PyrdxlP-dep_Trfase"/>
</dbReference>
<dbReference type="GO" id="GO:0099620">
    <property type="term" value="F:UDP-4-amino-4-deoxy-L-arabinose aminotransferase"/>
    <property type="evidence" value="ECO:0007669"/>
    <property type="project" value="UniProtKB-EC"/>
</dbReference>
<evidence type="ECO:0000313" key="5">
    <source>
        <dbReference type="EMBL" id="TWT59614.1"/>
    </source>
</evidence>
<comment type="similarity">
    <text evidence="1 4">Belongs to the DegT/DnrJ/EryC1 family.</text>
</comment>
<dbReference type="SUPFAM" id="SSF53383">
    <property type="entry name" value="PLP-dependent transferases"/>
    <property type="match status" value="1"/>
</dbReference>
<dbReference type="InterPro" id="IPR000653">
    <property type="entry name" value="DegT/StrS_aminotransferase"/>
</dbReference>
<proteinExistence type="inferred from homology"/>
<dbReference type="Proteomes" id="UP000316095">
    <property type="component" value="Unassembled WGS sequence"/>
</dbReference>
<evidence type="ECO:0000256" key="4">
    <source>
        <dbReference type="RuleBase" id="RU004508"/>
    </source>
</evidence>
<evidence type="ECO:0000256" key="3">
    <source>
        <dbReference type="PIRSR" id="PIRSR000390-2"/>
    </source>
</evidence>